<dbReference type="Gene3D" id="3.40.50.10420">
    <property type="entry name" value="NagB/RpiA/CoA transferase-like"/>
    <property type="match status" value="1"/>
</dbReference>
<dbReference type="RefSeq" id="WP_165327539.1">
    <property type="nucleotide sequence ID" value="NZ_CP049109.1"/>
</dbReference>
<evidence type="ECO:0000313" key="6">
    <source>
        <dbReference type="Proteomes" id="UP000501568"/>
    </source>
</evidence>
<gene>
    <name evidence="5" type="ORF">G5C33_12585</name>
</gene>
<organism evidence="5 6">
    <name type="scientific">Stakelama tenebrarum</name>
    <dbReference type="NCBI Taxonomy" id="2711215"/>
    <lineage>
        <taxon>Bacteria</taxon>
        <taxon>Pseudomonadati</taxon>
        <taxon>Pseudomonadota</taxon>
        <taxon>Alphaproteobacteria</taxon>
        <taxon>Sphingomonadales</taxon>
        <taxon>Sphingomonadaceae</taxon>
        <taxon>Stakelama</taxon>
    </lineage>
</organism>
<dbReference type="AlphaFoldDB" id="A0A6G6Y7I2"/>
<dbReference type="SUPFAM" id="SSF100950">
    <property type="entry name" value="NagB/RpiA/CoA transferase-like"/>
    <property type="match status" value="1"/>
</dbReference>
<comment type="catalytic activity">
    <reaction evidence="4">
        <text>(6S)-5-formyl-5,6,7,8-tetrahydrofolate + ATP = (6R)-5,10-methenyltetrahydrofolate + ADP + phosphate</text>
        <dbReference type="Rhea" id="RHEA:10488"/>
        <dbReference type="ChEBI" id="CHEBI:30616"/>
        <dbReference type="ChEBI" id="CHEBI:43474"/>
        <dbReference type="ChEBI" id="CHEBI:57455"/>
        <dbReference type="ChEBI" id="CHEBI:57457"/>
        <dbReference type="ChEBI" id="CHEBI:456216"/>
        <dbReference type="EC" id="6.3.3.2"/>
    </reaction>
</comment>
<evidence type="ECO:0000256" key="2">
    <source>
        <dbReference type="ARBA" id="ARBA00022741"/>
    </source>
</evidence>
<dbReference type="PANTHER" id="PTHR23407:SF1">
    <property type="entry name" value="5-FORMYLTETRAHYDROFOLATE CYCLO-LIGASE"/>
    <property type="match status" value="1"/>
</dbReference>
<evidence type="ECO:0000256" key="3">
    <source>
        <dbReference type="ARBA" id="ARBA00022840"/>
    </source>
</evidence>
<dbReference type="Proteomes" id="UP000501568">
    <property type="component" value="Chromosome"/>
</dbReference>
<dbReference type="GO" id="GO:0035999">
    <property type="term" value="P:tetrahydrofolate interconversion"/>
    <property type="evidence" value="ECO:0007669"/>
    <property type="project" value="TreeGrafter"/>
</dbReference>
<dbReference type="KEGG" id="spzr:G5C33_12585"/>
<evidence type="ECO:0000313" key="5">
    <source>
        <dbReference type="EMBL" id="QIG80533.1"/>
    </source>
</evidence>
<dbReference type="Pfam" id="PF01812">
    <property type="entry name" value="5-FTHF_cyc-lig"/>
    <property type="match status" value="1"/>
</dbReference>
<keyword evidence="3 4" id="KW-0067">ATP-binding</keyword>
<evidence type="ECO:0000256" key="4">
    <source>
        <dbReference type="RuleBase" id="RU361279"/>
    </source>
</evidence>
<dbReference type="EMBL" id="CP049109">
    <property type="protein sequence ID" value="QIG80533.1"/>
    <property type="molecule type" value="Genomic_DNA"/>
</dbReference>
<accession>A0A6G6Y7I2</accession>
<dbReference type="GO" id="GO:0009396">
    <property type="term" value="P:folic acid-containing compound biosynthetic process"/>
    <property type="evidence" value="ECO:0007669"/>
    <property type="project" value="TreeGrafter"/>
</dbReference>
<dbReference type="GO" id="GO:0046872">
    <property type="term" value="F:metal ion binding"/>
    <property type="evidence" value="ECO:0007669"/>
    <property type="project" value="UniProtKB-KW"/>
</dbReference>
<dbReference type="InterPro" id="IPR002698">
    <property type="entry name" value="FTHF_cligase"/>
</dbReference>
<comment type="cofactor">
    <cofactor evidence="4">
        <name>Mg(2+)</name>
        <dbReference type="ChEBI" id="CHEBI:18420"/>
    </cofactor>
</comment>
<evidence type="ECO:0000256" key="1">
    <source>
        <dbReference type="ARBA" id="ARBA00010638"/>
    </source>
</evidence>
<proteinExistence type="inferred from homology"/>
<sequence length="188" mass="20910">MKSLAEEKQALRREIRSLRRGFVMAGGLPDIALPALLERRIAKGTVIAAYLPMRFEADPGPLAQRARELGARIALPYIETPAVPMRFLEWTPGDETEVNNHAIRQPLRHAEELVPDIILTPLLAFDDALHRLGQGRGYYDRAFAHFGNALRVGVAWSIQEVPAVPVESWDEPLDAVVTERGLFSKAAL</sequence>
<keyword evidence="2 4" id="KW-0547">Nucleotide-binding</keyword>
<dbReference type="EC" id="6.3.3.2" evidence="4"/>
<keyword evidence="5" id="KW-0436">Ligase</keyword>
<dbReference type="NCBIfam" id="TIGR02727">
    <property type="entry name" value="MTHFS_bact"/>
    <property type="match status" value="1"/>
</dbReference>
<comment type="similarity">
    <text evidence="1 4">Belongs to the 5-formyltetrahydrofolate cyclo-ligase family.</text>
</comment>
<dbReference type="PANTHER" id="PTHR23407">
    <property type="entry name" value="ATPASE INHIBITOR/5-FORMYLTETRAHYDROFOLATE CYCLO-LIGASE"/>
    <property type="match status" value="1"/>
</dbReference>
<keyword evidence="4" id="KW-0479">Metal-binding</keyword>
<reference evidence="5 6" key="1">
    <citation type="submission" date="2020-02" db="EMBL/GenBank/DDBJ databases">
        <authorList>
            <person name="Zheng R.K."/>
            <person name="Sun C.M."/>
        </authorList>
    </citation>
    <scope>NUCLEOTIDE SEQUENCE [LARGE SCALE GENOMIC DNA]</scope>
    <source>
        <strain evidence="6">zrk23</strain>
    </source>
</reference>
<dbReference type="InterPro" id="IPR024185">
    <property type="entry name" value="FTHF_cligase-like_sf"/>
</dbReference>
<protein>
    <recommendedName>
        <fullName evidence="4">5-formyltetrahydrofolate cyclo-ligase</fullName>
        <ecNumber evidence="4">6.3.3.2</ecNumber>
    </recommendedName>
</protein>
<keyword evidence="4" id="KW-0460">Magnesium</keyword>
<name>A0A6G6Y7I2_9SPHN</name>
<dbReference type="GO" id="GO:0005524">
    <property type="term" value="F:ATP binding"/>
    <property type="evidence" value="ECO:0007669"/>
    <property type="project" value="UniProtKB-KW"/>
</dbReference>
<dbReference type="GO" id="GO:0030272">
    <property type="term" value="F:5-formyltetrahydrofolate cyclo-ligase activity"/>
    <property type="evidence" value="ECO:0007669"/>
    <property type="project" value="UniProtKB-EC"/>
</dbReference>
<keyword evidence="6" id="KW-1185">Reference proteome</keyword>
<dbReference type="InterPro" id="IPR037171">
    <property type="entry name" value="NagB/RpiA_transferase-like"/>
</dbReference>